<gene>
    <name evidence="2" type="ORF">CLOSTMETH_02371</name>
</gene>
<evidence type="ECO:0000313" key="3">
    <source>
        <dbReference type="Proteomes" id="UP000003340"/>
    </source>
</evidence>
<evidence type="ECO:0000256" key="1">
    <source>
        <dbReference type="SAM" id="Phobius"/>
    </source>
</evidence>
<protein>
    <submittedName>
        <fullName evidence="2">Uncharacterized protein</fullName>
    </submittedName>
</protein>
<keyword evidence="3" id="KW-1185">Reference proteome</keyword>
<evidence type="ECO:0000313" key="2">
    <source>
        <dbReference type="EMBL" id="EEG30051.1"/>
    </source>
</evidence>
<sequence>MQNRQSRTKTVQFIPNYDALFFSLFYIINLTDFCTYCYSFLFISN</sequence>
<proteinExistence type="predicted"/>
<keyword evidence="1" id="KW-1133">Transmembrane helix</keyword>
<comment type="caution">
    <text evidence="2">The sequence shown here is derived from an EMBL/GenBank/DDBJ whole genome shotgun (WGS) entry which is preliminary data.</text>
</comment>
<dbReference type="HOGENOM" id="CLU_3198149_0_0_9"/>
<reference evidence="2 3" key="2">
    <citation type="submission" date="2009-02" db="EMBL/GenBank/DDBJ databases">
        <title>Draft genome sequence of Clostridium methylpentosum (DSM 5476).</title>
        <authorList>
            <person name="Sudarsanam P."/>
            <person name="Ley R."/>
            <person name="Guruge J."/>
            <person name="Turnbaugh P.J."/>
            <person name="Mahowald M."/>
            <person name="Liep D."/>
            <person name="Gordon J."/>
        </authorList>
    </citation>
    <scope>NUCLEOTIDE SEQUENCE [LARGE SCALE GENOMIC DNA]</scope>
    <source>
        <strain evidence="2 3">DSM 5476</strain>
    </source>
</reference>
<dbReference type="Proteomes" id="UP000003340">
    <property type="component" value="Unassembled WGS sequence"/>
</dbReference>
<keyword evidence="1" id="KW-0472">Membrane</keyword>
<accession>C0EET2</accession>
<reference evidence="2 3" key="1">
    <citation type="submission" date="2009-01" db="EMBL/GenBank/DDBJ databases">
        <authorList>
            <person name="Fulton L."/>
            <person name="Clifton S."/>
            <person name="Fulton B."/>
            <person name="Xu J."/>
            <person name="Minx P."/>
            <person name="Pepin K.H."/>
            <person name="Johnson M."/>
            <person name="Bhonagiri V."/>
            <person name="Nash W.E."/>
            <person name="Mardis E.R."/>
            <person name="Wilson R.K."/>
        </authorList>
    </citation>
    <scope>NUCLEOTIDE SEQUENCE [LARGE SCALE GENOMIC DNA]</scope>
    <source>
        <strain evidence="2 3">DSM 5476</strain>
    </source>
</reference>
<dbReference type="EMBL" id="ACEC01000077">
    <property type="protein sequence ID" value="EEG30051.1"/>
    <property type="molecule type" value="Genomic_DNA"/>
</dbReference>
<dbReference type="AlphaFoldDB" id="C0EET2"/>
<dbReference type="STRING" id="537013.CLOSTMETH_02371"/>
<keyword evidence="1" id="KW-0812">Transmembrane</keyword>
<name>C0EET2_9FIRM</name>
<feature type="transmembrane region" description="Helical" evidence="1">
    <location>
        <begin position="20"/>
        <end position="43"/>
    </location>
</feature>
<organism evidence="2 3">
    <name type="scientific">[Clostridium] methylpentosum DSM 5476</name>
    <dbReference type="NCBI Taxonomy" id="537013"/>
    <lineage>
        <taxon>Bacteria</taxon>
        <taxon>Bacillati</taxon>
        <taxon>Bacillota</taxon>
        <taxon>Clostridia</taxon>
        <taxon>Eubacteriales</taxon>
        <taxon>Oscillospiraceae</taxon>
        <taxon>Oscillospiraceae incertae sedis</taxon>
    </lineage>
</organism>